<gene>
    <name evidence="2" type="ORF">OAUR00152_LOCUS35291</name>
</gene>
<accession>A0A7S4JXY6</accession>
<name>A0A7S4JXY6_9STRA</name>
<feature type="region of interest" description="Disordered" evidence="1">
    <location>
        <begin position="1"/>
        <end position="73"/>
    </location>
</feature>
<dbReference type="EMBL" id="HBKQ01051177">
    <property type="protein sequence ID" value="CAE2276751.1"/>
    <property type="molecule type" value="Transcribed_RNA"/>
</dbReference>
<organism evidence="2">
    <name type="scientific">Odontella aurita</name>
    <dbReference type="NCBI Taxonomy" id="265563"/>
    <lineage>
        <taxon>Eukaryota</taxon>
        <taxon>Sar</taxon>
        <taxon>Stramenopiles</taxon>
        <taxon>Ochrophyta</taxon>
        <taxon>Bacillariophyta</taxon>
        <taxon>Mediophyceae</taxon>
        <taxon>Biddulphiophycidae</taxon>
        <taxon>Eupodiscales</taxon>
        <taxon>Odontellaceae</taxon>
        <taxon>Odontella</taxon>
    </lineage>
</organism>
<dbReference type="AlphaFoldDB" id="A0A7S4JXY6"/>
<protein>
    <submittedName>
        <fullName evidence="2">Uncharacterized protein</fullName>
    </submittedName>
</protein>
<feature type="compositionally biased region" description="Basic and acidic residues" evidence="1">
    <location>
        <begin position="36"/>
        <end position="47"/>
    </location>
</feature>
<evidence type="ECO:0000313" key="2">
    <source>
        <dbReference type="EMBL" id="CAE2276751.1"/>
    </source>
</evidence>
<feature type="compositionally biased region" description="Gly residues" evidence="1">
    <location>
        <begin position="51"/>
        <end position="69"/>
    </location>
</feature>
<reference evidence="2" key="1">
    <citation type="submission" date="2021-01" db="EMBL/GenBank/DDBJ databases">
        <authorList>
            <person name="Corre E."/>
            <person name="Pelletier E."/>
            <person name="Niang G."/>
            <person name="Scheremetjew M."/>
            <person name="Finn R."/>
            <person name="Kale V."/>
            <person name="Holt S."/>
            <person name="Cochrane G."/>
            <person name="Meng A."/>
            <person name="Brown T."/>
            <person name="Cohen L."/>
        </authorList>
    </citation>
    <scope>NUCLEOTIDE SEQUENCE</scope>
    <source>
        <strain evidence="2">Isolate 1302-5</strain>
    </source>
</reference>
<sequence length="113" mass="11917">MFRNENMYASWDDSGFPLTKANGEPTSKSARKKMRKQVEAQRKRYDKYMASGGGGEKGGAGGSGKGGGAPEEEVALPELDPGFISVIGGTFGNLQALDLSSDMGPFCHVLNLG</sequence>
<proteinExistence type="predicted"/>
<evidence type="ECO:0000256" key="1">
    <source>
        <dbReference type="SAM" id="MobiDB-lite"/>
    </source>
</evidence>